<name>A0A4Y2MJB8_ARAVE</name>
<sequence length="87" mass="10190">MGVVYYEMLNPNQSITGDRYPLQLMLLSRALKEKQPLYERRHDKVILKHGNARPHVAKPVKTYSETLKWEIPPHPPYSSDNYLSDPK</sequence>
<evidence type="ECO:0000313" key="1">
    <source>
        <dbReference type="EMBL" id="GBN26514.1"/>
    </source>
</evidence>
<dbReference type="AlphaFoldDB" id="A0A4Y2MJB8"/>
<dbReference type="InterPro" id="IPR052709">
    <property type="entry name" value="Transposase-MT_Hybrid"/>
</dbReference>
<dbReference type="PANTHER" id="PTHR46060">
    <property type="entry name" value="MARINER MOS1 TRANSPOSASE-LIKE PROTEIN"/>
    <property type="match status" value="1"/>
</dbReference>
<dbReference type="Proteomes" id="UP000499080">
    <property type="component" value="Unassembled WGS sequence"/>
</dbReference>
<evidence type="ECO:0000313" key="2">
    <source>
        <dbReference type="Proteomes" id="UP000499080"/>
    </source>
</evidence>
<protein>
    <recommendedName>
        <fullName evidence="3">Mariner Mos1 transposase</fullName>
    </recommendedName>
</protein>
<dbReference type="PANTHER" id="PTHR46060:SF1">
    <property type="entry name" value="MARINER MOS1 TRANSPOSASE-LIKE PROTEIN"/>
    <property type="match status" value="1"/>
</dbReference>
<dbReference type="Gene3D" id="3.30.420.10">
    <property type="entry name" value="Ribonuclease H-like superfamily/Ribonuclease H"/>
    <property type="match status" value="1"/>
</dbReference>
<proteinExistence type="predicted"/>
<evidence type="ECO:0008006" key="3">
    <source>
        <dbReference type="Google" id="ProtNLM"/>
    </source>
</evidence>
<dbReference type="OrthoDB" id="6431520at2759"/>
<dbReference type="GO" id="GO:0003676">
    <property type="term" value="F:nucleic acid binding"/>
    <property type="evidence" value="ECO:0007669"/>
    <property type="project" value="InterPro"/>
</dbReference>
<reference evidence="1 2" key="1">
    <citation type="journal article" date="2019" name="Sci. Rep.">
        <title>Orb-weaving spider Araneus ventricosus genome elucidates the spidroin gene catalogue.</title>
        <authorList>
            <person name="Kono N."/>
            <person name="Nakamura H."/>
            <person name="Ohtoshi R."/>
            <person name="Moran D.A.P."/>
            <person name="Shinohara A."/>
            <person name="Yoshida Y."/>
            <person name="Fujiwara M."/>
            <person name="Mori M."/>
            <person name="Tomita M."/>
            <person name="Arakawa K."/>
        </authorList>
    </citation>
    <scope>NUCLEOTIDE SEQUENCE [LARGE SCALE GENOMIC DNA]</scope>
</reference>
<gene>
    <name evidence="1" type="ORF">AVEN_128905_1</name>
</gene>
<dbReference type="InterPro" id="IPR036397">
    <property type="entry name" value="RNaseH_sf"/>
</dbReference>
<accession>A0A4Y2MJB8</accession>
<organism evidence="1 2">
    <name type="scientific">Araneus ventricosus</name>
    <name type="common">Orbweaver spider</name>
    <name type="synonym">Epeira ventricosa</name>
    <dbReference type="NCBI Taxonomy" id="182803"/>
    <lineage>
        <taxon>Eukaryota</taxon>
        <taxon>Metazoa</taxon>
        <taxon>Ecdysozoa</taxon>
        <taxon>Arthropoda</taxon>
        <taxon>Chelicerata</taxon>
        <taxon>Arachnida</taxon>
        <taxon>Araneae</taxon>
        <taxon>Araneomorphae</taxon>
        <taxon>Entelegynae</taxon>
        <taxon>Araneoidea</taxon>
        <taxon>Araneidae</taxon>
        <taxon>Araneus</taxon>
    </lineage>
</organism>
<dbReference type="Pfam" id="PF01359">
    <property type="entry name" value="Transposase_1"/>
    <property type="match status" value="1"/>
</dbReference>
<comment type="caution">
    <text evidence="1">The sequence shown here is derived from an EMBL/GenBank/DDBJ whole genome shotgun (WGS) entry which is preliminary data.</text>
</comment>
<keyword evidence="2" id="KW-1185">Reference proteome</keyword>
<dbReference type="EMBL" id="BGPR01007393">
    <property type="protein sequence ID" value="GBN26514.1"/>
    <property type="molecule type" value="Genomic_DNA"/>
</dbReference>
<dbReference type="InterPro" id="IPR001888">
    <property type="entry name" value="Transposase_1"/>
</dbReference>